<evidence type="ECO:0000313" key="7">
    <source>
        <dbReference type="Proteomes" id="UP000247772"/>
    </source>
</evidence>
<comment type="similarity">
    <text evidence="1">Belongs to the LysR transcriptional regulatory family.</text>
</comment>
<dbReference type="Proteomes" id="UP000247772">
    <property type="component" value="Unassembled WGS sequence"/>
</dbReference>
<evidence type="ECO:0000256" key="1">
    <source>
        <dbReference type="ARBA" id="ARBA00009437"/>
    </source>
</evidence>
<dbReference type="InterPro" id="IPR036390">
    <property type="entry name" value="WH_DNA-bd_sf"/>
</dbReference>
<dbReference type="PANTHER" id="PTHR30537">
    <property type="entry name" value="HTH-TYPE TRANSCRIPTIONAL REGULATOR"/>
    <property type="match status" value="1"/>
</dbReference>
<evidence type="ECO:0000256" key="3">
    <source>
        <dbReference type="ARBA" id="ARBA00023125"/>
    </source>
</evidence>
<keyword evidence="4" id="KW-0804">Transcription</keyword>
<feature type="domain" description="HTH lysR-type" evidence="5">
    <location>
        <begin position="38"/>
        <end position="95"/>
    </location>
</feature>
<dbReference type="SUPFAM" id="SSF46785">
    <property type="entry name" value="Winged helix' DNA-binding domain"/>
    <property type="match status" value="1"/>
</dbReference>
<proteinExistence type="inferred from homology"/>
<dbReference type="RefSeq" id="WP_244307106.1">
    <property type="nucleotide sequence ID" value="NZ_QJSQ01000026.1"/>
</dbReference>
<comment type="caution">
    <text evidence="6">The sequence shown here is derived from an EMBL/GenBank/DDBJ whole genome shotgun (WGS) entry which is preliminary data.</text>
</comment>
<dbReference type="PROSITE" id="PS50931">
    <property type="entry name" value="HTH_LYSR"/>
    <property type="match status" value="1"/>
</dbReference>
<gene>
    <name evidence="6" type="ORF">C7410_126102</name>
</gene>
<evidence type="ECO:0000259" key="5">
    <source>
        <dbReference type="PROSITE" id="PS50931"/>
    </source>
</evidence>
<accession>A0A2V4TMQ0</accession>
<dbReference type="PANTHER" id="PTHR30537:SF3">
    <property type="entry name" value="TRANSCRIPTIONAL REGULATORY PROTEIN"/>
    <property type="match status" value="1"/>
</dbReference>
<dbReference type="Pfam" id="PF03466">
    <property type="entry name" value="LysR_substrate"/>
    <property type="match status" value="1"/>
</dbReference>
<dbReference type="GO" id="GO:0006351">
    <property type="term" value="P:DNA-templated transcription"/>
    <property type="evidence" value="ECO:0007669"/>
    <property type="project" value="TreeGrafter"/>
</dbReference>
<dbReference type="GO" id="GO:0043565">
    <property type="term" value="F:sequence-specific DNA binding"/>
    <property type="evidence" value="ECO:0007669"/>
    <property type="project" value="TreeGrafter"/>
</dbReference>
<reference evidence="6 7" key="1">
    <citation type="submission" date="2018-06" db="EMBL/GenBank/DDBJ databases">
        <title>Genomic Encyclopedia of Type Strains, Phase IV (KMG-V): Genome sequencing to study the core and pangenomes of soil and plant-associated prokaryotes.</title>
        <authorList>
            <person name="Whitman W."/>
        </authorList>
    </citation>
    <scope>NUCLEOTIDE SEQUENCE [LARGE SCALE GENOMIC DNA]</scope>
    <source>
        <strain evidence="6 7">SRCL-318</strain>
    </source>
</reference>
<dbReference type="InterPro" id="IPR036388">
    <property type="entry name" value="WH-like_DNA-bd_sf"/>
</dbReference>
<dbReference type="InterPro" id="IPR000847">
    <property type="entry name" value="LysR_HTH_N"/>
</dbReference>
<sequence length="331" mass="36849">MKAALPDEPENNLWPVQFCTARMTAGKHASVAVNINRLSWDDLRIFLAVARAGNLSKAGRLLGIDHATVGRRISALEFALETPVFERDRQGYRLNAQGREMLGLVEAVEANVLTLGDLLNGEQPGLAGHVRIATMEGIASLYLSEQFVDFKRRQPGITIELVTSSTDVRISHREADLFIGFFEPRGSNLEIRQVGRFTLHLYAHPDYLAQVGTPQTVDDLKRHRFVGYIDDLIQLDAVRWLDDAVHNPSIALHSTSMIAQMFAAAAGGGLVMLPAFSRAERFGLVPVLAGEITVARDVWMSSHQYLRRVPRIRAAAAFLIEIMERDYPPER</sequence>
<dbReference type="EMBL" id="QJSQ01000026">
    <property type="protein sequence ID" value="PYE17293.1"/>
    <property type="molecule type" value="Genomic_DNA"/>
</dbReference>
<dbReference type="SUPFAM" id="SSF53850">
    <property type="entry name" value="Periplasmic binding protein-like II"/>
    <property type="match status" value="1"/>
</dbReference>
<keyword evidence="3 6" id="KW-0238">DNA-binding</keyword>
<protein>
    <submittedName>
        <fullName evidence="6">DNA-binding transcriptional LysR family regulator</fullName>
    </submittedName>
</protein>
<name>A0A2V4TMQ0_9BURK</name>
<evidence type="ECO:0000256" key="2">
    <source>
        <dbReference type="ARBA" id="ARBA00023015"/>
    </source>
</evidence>
<dbReference type="Pfam" id="PF00126">
    <property type="entry name" value="HTH_1"/>
    <property type="match status" value="1"/>
</dbReference>
<dbReference type="Gene3D" id="1.10.10.10">
    <property type="entry name" value="Winged helix-like DNA-binding domain superfamily/Winged helix DNA-binding domain"/>
    <property type="match status" value="1"/>
</dbReference>
<keyword evidence="2" id="KW-0805">Transcription regulation</keyword>
<organism evidence="6 7">
    <name type="scientific">Paraburkholderia silvatlantica</name>
    <dbReference type="NCBI Taxonomy" id="321895"/>
    <lineage>
        <taxon>Bacteria</taxon>
        <taxon>Pseudomonadati</taxon>
        <taxon>Pseudomonadota</taxon>
        <taxon>Betaproteobacteria</taxon>
        <taxon>Burkholderiales</taxon>
        <taxon>Burkholderiaceae</taxon>
        <taxon>Paraburkholderia</taxon>
    </lineage>
</organism>
<dbReference type="InterPro" id="IPR058163">
    <property type="entry name" value="LysR-type_TF_proteobact-type"/>
</dbReference>
<dbReference type="AlphaFoldDB" id="A0A2V4TMQ0"/>
<dbReference type="GO" id="GO:0003700">
    <property type="term" value="F:DNA-binding transcription factor activity"/>
    <property type="evidence" value="ECO:0007669"/>
    <property type="project" value="InterPro"/>
</dbReference>
<evidence type="ECO:0000256" key="4">
    <source>
        <dbReference type="ARBA" id="ARBA00023163"/>
    </source>
</evidence>
<evidence type="ECO:0000313" key="6">
    <source>
        <dbReference type="EMBL" id="PYE17293.1"/>
    </source>
</evidence>
<dbReference type="Gene3D" id="3.40.190.290">
    <property type="match status" value="1"/>
</dbReference>
<dbReference type="InterPro" id="IPR005119">
    <property type="entry name" value="LysR_subst-bd"/>
</dbReference>